<dbReference type="OrthoDB" id="101995at2157"/>
<evidence type="ECO:0000313" key="2">
    <source>
        <dbReference type="EMBL" id="ASJ05026.1"/>
    </source>
</evidence>
<name>A0A2Z2MGJ0_9EURY</name>
<keyword evidence="1" id="KW-0812">Transmembrane</keyword>
<organism evidence="2 3">
    <name type="scientific">Thermococcus barossii</name>
    <dbReference type="NCBI Taxonomy" id="54077"/>
    <lineage>
        <taxon>Archaea</taxon>
        <taxon>Methanobacteriati</taxon>
        <taxon>Methanobacteriota</taxon>
        <taxon>Thermococci</taxon>
        <taxon>Thermococcales</taxon>
        <taxon>Thermococcaceae</taxon>
        <taxon>Thermococcus</taxon>
    </lineage>
</organism>
<keyword evidence="1" id="KW-1133">Transmembrane helix</keyword>
<feature type="transmembrane region" description="Helical" evidence="1">
    <location>
        <begin position="83"/>
        <end position="101"/>
    </location>
</feature>
<accession>A0A2Z2MGJ0</accession>
<dbReference type="AlphaFoldDB" id="A0A2Z2MGJ0"/>
<evidence type="ECO:0000313" key="3">
    <source>
        <dbReference type="Proteomes" id="UP000250272"/>
    </source>
</evidence>
<reference evidence="2 3" key="1">
    <citation type="submission" date="2016-04" db="EMBL/GenBank/DDBJ databases">
        <title>Complete genome sequence of Thermococcus barossii type strain SHCK-94.</title>
        <authorList>
            <person name="Oger P.M."/>
        </authorList>
    </citation>
    <scope>NUCLEOTIDE SEQUENCE [LARGE SCALE GENOMIC DNA]</scope>
    <source>
        <strain evidence="2 3">SHCK-94</strain>
    </source>
</reference>
<keyword evidence="1" id="KW-0472">Membrane</keyword>
<dbReference type="EMBL" id="CP015101">
    <property type="protein sequence ID" value="ASJ05026.1"/>
    <property type="molecule type" value="Genomic_DNA"/>
</dbReference>
<feature type="transmembrane region" description="Helical" evidence="1">
    <location>
        <begin position="52"/>
        <end position="71"/>
    </location>
</feature>
<sequence>MGWGAKEDSVSHAIALMLPLYAFSFTAMLYFGADRFMDMAKPGFAGEWRPSLVPYALLFWTLSGILTAFFYDAVPYELFSERGRIAGIIGATAVFALNYNQPLTGGFWRPEDIVFFGAAFAYSYSVNGKPLALVFAYLLSELPLWWCLLYPLGAAAFAGYITARFLISAYFLFRHFT</sequence>
<feature type="transmembrane region" description="Helical" evidence="1">
    <location>
        <begin position="113"/>
        <end position="138"/>
    </location>
</feature>
<proteinExistence type="predicted"/>
<evidence type="ECO:0008006" key="4">
    <source>
        <dbReference type="Google" id="ProtNLM"/>
    </source>
</evidence>
<evidence type="ECO:0000256" key="1">
    <source>
        <dbReference type="SAM" id="Phobius"/>
    </source>
</evidence>
<feature type="transmembrane region" description="Helical" evidence="1">
    <location>
        <begin position="150"/>
        <end position="173"/>
    </location>
</feature>
<dbReference type="KEGG" id="tbs:A3L01_06470"/>
<keyword evidence="3" id="KW-1185">Reference proteome</keyword>
<dbReference type="GeneID" id="33326403"/>
<gene>
    <name evidence="2" type="ORF">A3L01_06470</name>
</gene>
<feature type="transmembrane region" description="Helical" evidence="1">
    <location>
        <begin position="12"/>
        <end position="31"/>
    </location>
</feature>
<dbReference type="RefSeq" id="WP_088865032.1">
    <property type="nucleotide sequence ID" value="NZ_CP015101.1"/>
</dbReference>
<protein>
    <recommendedName>
        <fullName evidence="4">CPBP family intramembrane metalloprotease</fullName>
    </recommendedName>
</protein>
<dbReference type="Proteomes" id="UP000250272">
    <property type="component" value="Chromosome"/>
</dbReference>